<evidence type="ECO:0000313" key="2">
    <source>
        <dbReference type="EMBL" id="SFD62986.1"/>
    </source>
</evidence>
<dbReference type="AlphaFoldDB" id="A0A1I1TWE1"/>
<sequence>MIHVRMPHGQGNALQAARYLMSNQDHAGKTRSVPPVVLDGDPLLVAALANQTHRAHKYVCGCLSFRDSERPTVAQQREIMRDFERTFLPGLQKGQHYAIAWVAHKDKGNLELNYLLATTELTSGKQMNPFPPGDVQHEFNDAWVQNMNHVLGYEQVVADPFKVMRSRFETQVLPLKEATAQICQQASSHRAIRDELQSLFGTAIAQGQLNSRQELIEHLGELGTVTRAGQDYVSFMPTGEQKAIRLKGPMFAAHADYAQLRADHQNRLQARELTEQQFSRNEAKLGRLKQARAAHFQKLYAQPLGQAKPRRYGPKRRGIKATSTHHTRNHGGRSERANLPPTTNKNKNNQEEATMTARTQQRRKDRQEPFVFKRPKACQRPARTSTQSSKVHAHRLLALGIGGMPMQAPLVGALMIQIAMLNVQWGELNVAYNSIALSDPQYAKKRGELYDRIMAVQLALAALTLQANEATFNGGSAAKPKVW</sequence>
<dbReference type="STRING" id="32040.SAMN04489710_104117"/>
<feature type="region of interest" description="Disordered" evidence="1">
    <location>
        <begin position="304"/>
        <end position="366"/>
    </location>
</feature>
<evidence type="ECO:0000313" key="3">
    <source>
        <dbReference type="Proteomes" id="UP000199517"/>
    </source>
</evidence>
<accession>A0A1I1TWE1</accession>
<dbReference type="RefSeq" id="WP_092950610.1">
    <property type="nucleotide sequence ID" value="NZ_FOMQ01000004.1"/>
</dbReference>
<keyword evidence="3" id="KW-1185">Reference proteome</keyword>
<protein>
    <submittedName>
        <fullName evidence="2">Relaxase/Mobilisation nuclease domain-containing protein</fullName>
    </submittedName>
</protein>
<dbReference type="EMBL" id="FOMQ01000004">
    <property type="protein sequence ID" value="SFD62986.1"/>
    <property type="molecule type" value="Genomic_DNA"/>
</dbReference>
<feature type="compositionally biased region" description="Basic residues" evidence="1">
    <location>
        <begin position="308"/>
        <end position="331"/>
    </location>
</feature>
<proteinExistence type="predicted"/>
<evidence type="ECO:0000256" key="1">
    <source>
        <dbReference type="SAM" id="MobiDB-lite"/>
    </source>
</evidence>
<reference evidence="3" key="1">
    <citation type="submission" date="2016-10" db="EMBL/GenBank/DDBJ databases">
        <authorList>
            <person name="Varghese N."/>
            <person name="Submissions S."/>
        </authorList>
    </citation>
    <scope>NUCLEOTIDE SEQUENCE [LARGE SCALE GENOMIC DNA]</scope>
    <source>
        <strain evidence="3">DSM 7481</strain>
    </source>
</reference>
<dbReference type="Proteomes" id="UP000199517">
    <property type="component" value="Unassembled WGS sequence"/>
</dbReference>
<gene>
    <name evidence="2" type="ORF">SAMN04489710_104117</name>
</gene>
<dbReference type="OrthoDB" id="5351104at2"/>
<organism evidence="2 3">
    <name type="scientific">Paracidovorax konjaci</name>
    <dbReference type="NCBI Taxonomy" id="32040"/>
    <lineage>
        <taxon>Bacteria</taxon>
        <taxon>Pseudomonadati</taxon>
        <taxon>Pseudomonadota</taxon>
        <taxon>Betaproteobacteria</taxon>
        <taxon>Burkholderiales</taxon>
        <taxon>Comamonadaceae</taxon>
        <taxon>Paracidovorax</taxon>
    </lineage>
</organism>
<name>A0A1I1TWE1_9BURK</name>